<comment type="function">
    <text evidence="1">Catalyzes the reductive methylation of 2'-deoxyuridine-5'-monophosphate (dUMP) to 2'-deoxythymidine-5'-monophosphate (dTMP) while utilizing 5,10-methylenetetrahydrofolate (mTHF) as the methyl donor, and NADPH and FADH(2) as the reductant.</text>
</comment>
<keyword evidence="1" id="KW-0545">Nucleotide biosynthesis</keyword>
<feature type="binding site" evidence="1">
    <location>
        <position position="201"/>
    </location>
    <ligand>
        <name>FAD</name>
        <dbReference type="ChEBI" id="CHEBI:57692"/>
        <note>ligand shared between neighboring subunits</note>
    </ligand>
</feature>
<keyword evidence="1" id="KW-0521">NADP</keyword>
<dbReference type="GO" id="GO:0004799">
    <property type="term" value="F:thymidylate synthase activity"/>
    <property type="evidence" value="ECO:0007669"/>
    <property type="project" value="TreeGrafter"/>
</dbReference>
<comment type="pathway">
    <text evidence="1">Pyrimidine metabolism; dTTP biosynthesis.</text>
</comment>
<dbReference type="Proteomes" id="UP000320913">
    <property type="component" value="Unassembled WGS sequence"/>
</dbReference>
<feature type="binding site" evidence="1">
    <location>
        <position position="107"/>
    </location>
    <ligand>
        <name>FAD</name>
        <dbReference type="ChEBI" id="CHEBI:57692"/>
        <note>ligand shared between neighboring subunits</note>
    </ligand>
</feature>
<keyword evidence="1" id="KW-0285">Flavoprotein</keyword>
<comment type="caution">
    <text evidence="2">The sequence shown here is derived from an EMBL/GenBank/DDBJ whole genome shotgun (WGS) entry which is preliminary data.</text>
</comment>
<dbReference type="SUPFAM" id="SSF69796">
    <property type="entry name" value="Thymidylate synthase-complementing protein Thy1"/>
    <property type="match status" value="1"/>
</dbReference>
<dbReference type="PROSITE" id="PS51331">
    <property type="entry name" value="THYX"/>
    <property type="match status" value="1"/>
</dbReference>
<feature type="binding site" evidence="1">
    <location>
        <begin position="96"/>
        <end position="99"/>
    </location>
    <ligand>
        <name>dUMP</name>
        <dbReference type="ChEBI" id="CHEBI:246422"/>
        <note>ligand shared between dimeric partners</note>
    </ligand>
</feature>
<reference evidence="2 3" key="1">
    <citation type="journal article" date="2019" name="Nat. Microbiol.">
        <title>Mediterranean grassland soil C-N compound turnover is dependent on rainfall and depth, and is mediated by genomically divergent microorganisms.</title>
        <authorList>
            <person name="Diamond S."/>
            <person name="Andeer P.F."/>
            <person name="Li Z."/>
            <person name="Crits-Christoph A."/>
            <person name="Burstein D."/>
            <person name="Anantharaman K."/>
            <person name="Lane K.R."/>
            <person name="Thomas B.C."/>
            <person name="Pan C."/>
            <person name="Northen T.R."/>
            <person name="Banfield J.F."/>
        </authorList>
    </citation>
    <scope>NUCLEOTIDE SEQUENCE [LARGE SCALE GENOMIC DNA]</scope>
    <source>
        <strain evidence="2">WS_5</strain>
    </source>
</reference>
<evidence type="ECO:0000313" key="3">
    <source>
        <dbReference type="Proteomes" id="UP000320913"/>
    </source>
</evidence>
<dbReference type="GO" id="GO:0050797">
    <property type="term" value="F:thymidylate synthase (FAD) activity"/>
    <property type="evidence" value="ECO:0007669"/>
    <property type="project" value="UniProtKB-UniRule"/>
</dbReference>
<dbReference type="Gene3D" id="3.30.1360.170">
    <property type="match status" value="1"/>
</dbReference>
<feature type="binding site" evidence="1">
    <location>
        <begin position="195"/>
        <end position="197"/>
    </location>
    <ligand>
        <name>FAD</name>
        <dbReference type="ChEBI" id="CHEBI:57692"/>
        <note>ligand shared between neighboring subunits</note>
    </ligand>
</feature>
<evidence type="ECO:0000256" key="1">
    <source>
        <dbReference type="HAMAP-Rule" id="MF_01408"/>
    </source>
</evidence>
<dbReference type="PANTHER" id="PTHR34934">
    <property type="entry name" value="FLAVIN-DEPENDENT THYMIDYLATE SYNTHASE"/>
    <property type="match status" value="1"/>
</dbReference>
<dbReference type="GO" id="GO:0050660">
    <property type="term" value="F:flavin adenine dinucleotide binding"/>
    <property type="evidence" value="ECO:0007669"/>
    <property type="project" value="UniProtKB-UniRule"/>
</dbReference>
<comment type="catalytic activity">
    <reaction evidence="1">
        <text>dUMP + (6R)-5,10-methylene-5,6,7,8-tetrahydrofolate + NADPH + H(+) = dTMP + (6S)-5,6,7,8-tetrahydrofolate + NADP(+)</text>
        <dbReference type="Rhea" id="RHEA:29043"/>
        <dbReference type="ChEBI" id="CHEBI:15378"/>
        <dbReference type="ChEBI" id="CHEBI:15636"/>
        <dbReference type="ChEBI" id="CHEBI:57453"/>
        <dbReference type="ChEBI" id="CHEBI:57783"/>
        <dbReference type="ChEBI" id="CHEBI:58349"/>
        <dbReference type="ChEBI" id="CHEBI:63528"/>
        <dbReference type="ChEBI" id="CHEBI:246422"/>
        <dbReference type="EC" id="2.1.1.148"/>
    </reaction>
</comment>
<name>A0A538T8A7_UNCEI</name>
<sequence>MTEKDTPMERPRVAALDEILGKPIRVLDDGLVRVVDYMGSDESIVQAARVSYGAGTKRIHEDRGLIRYLMRHRHTTPFEMCEIKLHVRVPMDAWRQWIRTRTASTNEYSTRYSVAIDSAQKTSPEAWRMQSKKNKQGSEDYFDKATGAKFSEQETELHAQARRLYEERLAAGVSREQARKDLPLSTYTEAYWKINLHNLLHFLRLRMDPHSQEEIRAYAEIIGREIVSRWCPITWEAFLDYSMNALELSATEWRIIASMTASDKAGALEIAKKAGMLNMVDGKLAKNRERDELEAKLRQLHLGVPWE</sequence>
<keyword evidence="1 2" id="KW-0808">Transferase</keyword>
<dbReference type="Pfam" id="PF02511">
    <property type="entry name" value="Thy1"/>
    <property type="match status" value="1"/>
</dbReference>
<keyword evidence="1 2" id="KW-0489">Methyltransferase</keyword>
<dbReference type="NCBIfam" id="TIGR02170">
    <property type="entry name" value="thyX"/>
    <property type="match status" value="1"/>
</dbReference>
<feature type="binding site" evidence="1">
    <location>
        <begin position="99"/>
        <end position="101"/>
    </location>
    <ligand>
        <name>FAD</name>
        <dbReference type="ChEBI" id="CHEBI:57692"/>
        <note>ligand shared between neighboring subunits</note>
    </ligand>
</feature>
<comment type="subunit">
    <text evidence="1">Homotetramer.</text>
</comment>
<dbReference type="EMBL" id="VBOV01000090">
    <property type="protein sequence ID" value="TMQ59880.1"/>
    <property type="molecule type" value="Genomic_DNA"/>
</dbReference>
<protein>
    <recommendedName>
        <fullName evidence="1">Flavin-dependent thymidylate synthase</fullName>
        <shortName evidence="1">FDTS</shortName>
        <ecNumber evidence="1">2.1.1.148</ecNumber>
    </recommendedName>
    <alternativeName>
        <fullName evidence="1">FAD-dependent thymidylate synthase</fullName>
    </alternativeName>
    <alternativeName>
        <fullName evidence="1">Thymidylate synthase ThyX</fullName>
        <shortName evidence="1">TS</shortName>
        <shortName evidence="1">TSase</shortName>
    </alternativeName>
</protein>
<feature type="binding site" description="in other chain" evidence="1">
    <location>
        <begin position="107"/>
        <end position="111"/>
    </location>
    <ligand>
        <name>dUMP</name>
        <dbReference type="ChEBI" id="CHEBI:246422"/>
        <note>ligand shared between dimeric partners</note>
    </ligand>
</feature>
<accession>A0A538T8A7</accession>
<dbReference type="EC" id="2.1.1.148" evidence="1"/>
<dbReference type="InterPro" id="IPR036098">
    <property type="entry name" value="Thymidylate_synthase_ThyX_sf"/>
</dbReference>
<dbReference type="UniPathway" id="UPA00575"/>
<dbReference type="AlphaFoldDB" id="A0A538T8A7"/>
<keyword evidence="1" id="KW-0274">FAD</keyword>
<dbReference type="GO" id="GO:0006231">
    <property type="term" value="P:dTMP biosynthetic process"/>
    <property type="evidence" value="ECO:0007669"/>
    <property type="project" value="UniProtKB-UniRule"/>
</dbReference>
<dbReference type="CDD" id="cd20175">
    <property type="entry name" value="ThyX"/>
    <property type="match status" value="1"/>
</dbReference>
<evidence type="ECO:0000313" key="2">
    <source>
        <dbReference type="EMBL" id="TMQ59880.1"/>
    </source>
</evidence>
<gene>
    <name evidence="1" type="primary">thyX</name>
    <name evidence="2" type="ORF">E6K75_03650</name>
</gene>
<feature type="binding site" evidence="1">
    <location>
        <position position="206"/>
    </location>
    <ligand>
        <name>dUMP</name>
        <dbReference type="ChEBI" id="CHEBI:246422"/>
        <note>ligand shared between dimeric partners</note>
    </ligand>
</feature>
<dbReference type="GO" id="GO:0006235">
    <property type="term" value="P:dTTP biosynthetic process"/>
    <property type="evidence" value="ECO:0007669"/>
    <property type="project" value="UniProtKB-UniRule"/>
</dbReference>
<dbReference type="HAMAP" id="MF_01408">
    <property type="entry name" value="ThyX"/>
    <property type="match status" value="1"/>
</dbReference>
<dbReference type="GO" id="GO:0032259">
    <property type="term" value="P:methylation"/>
    <property type="evidence" value="ECO:0007669"/>
    <property type="project" value="UniProtKB-KW"/>
</dbReference>
<proteinExistence type="inferred from homology"/>
<organism evidence="2 3">
    <name type="scientific">Eiseniibacteriota bacterium</name>
    <dbReference type="NCBI Taxonomy" id="2212470"/>
    <lineage>
        <taxon>Bacteria</taxon>
        <taxon>Candidatus Eiseniibacteriota</taxon>
    </lineage>
</organism>
<dbReference type="PANTHER" id="PTHR34934:SF1">
    <property type="entry name" value="FLAVIN-DEPENDENT THYMIDYLATE SYNTHASE"/>
    <property type="match status" value="1"/>
</dbReference>
<dbReference type="GO" id="GO:0070402">
    <property type="term" value="F:NADPH binding"/>
    <property type="evidence" value="ECO:0007669"/>
    <property type="project" value="TreeGrafter"/>
</dbReference>
<dbReference type="InterPro" id="IPR003669">
    <property type="entry name" value="Thymidylate_synthase_ThyX"/>
</dbReference>
<feature type="binding site" description="in other chain" evidence="1">
    <location>
        <position position="179"/>
    </location>
    <ligand>
        <name>dUMP</name>
        <dbReference type="ChEBI" id="CHEBI:246422"/>
        <note>ligand shared between dimeric partners</note>
    </ligand>
</feature>
<feature type="binding site" evidence="1">
    <location>
        <position position="76"/>
    </location>
    <ligand>
        <name>FAD</name>
        <dbReference type="ChEBI" id="CHEBI:57692"/>
        <note>ligand shared between neighboring subunits</note>
    </ligand>
</feature>
<comment type="cofactor">
    <cofactor evidence="1">
        <name>FAD</name>
        <dbReference type="ChEBI" id="CHEBI:57692"/>
    </cofactor>
    <text evidence="1">Binds 4 FAD per tetramer. Each FAD binding site is formed by three monomers.</text>
</comment>
<feature type="active site" description="Involved in ionization of N3 of dUMP, leading to its activation" evidence="1">
    <location>
        <position position="206"/>
    </location>
</feature>
<comment type="similarity">
    <text evidence="1">Belongs to the thymidylate synthase ThyX family.</text>
</comment>